<name>A0ABN2ZY47_9ACTN</name>
<gene>
    <name evidence="1" type="ORF">GCM10009844_30270</name>
</gene>
<keyword evidence="2" id="KW-1185">Reference proteome</keyword>
<comment type="caution">
    <text evidence="1">The sequence shown here is derived from an EMBL/GenBank/DDBJ whole genome shotgun (WGS) entry which is preliminary data.</text>
</comment>
<protein>
    <recommendedName>
        <fullName evidence="3">DUF559 domain-containing protein</fullName>
    </recommendedName>
</protein>
<evidence type="ECO:0000313" key="1">
    <source>
        <dbReference type="EMBL" id="GAA2149956.1"/>
    </source>
</evidence>
<evidence type="ECO:0008006" key="3">
    <source>
        <dbReference type="Google" id="ProtNLM"/>
    </source>
</evidence>
<reference evidence="1 2" key="1">
    <citation type="journal article" date="2019" name="Int. J. Syst. Evol. Microbiol.">
        <title>The Global Catalogue of Microorganisms (GCM) 10K type strain sequencing project: providing services to taxonomists for standard genome sequencing and annotation.</title>
        <authorList>
            <consortium name="The Broad Institute Genomics Platform"/>
            <consortium name="The Broad Institute Genome Sequencing Center for Infectious Disease"/>
            <person name="Wu L."/>
            <person name="Ma J."/>
        </authorList>
    </citation>
    <scope>NUCLEOTIDE SEQUENCE [LARGE SCALE GENOMIC DNA]</scope>
    <source>
        <strain evidence="1 2">JCM 16022</strain>
    </source>
</reference>
<organism evidence="1 2">
    <name type="scientific">Nocardioides koreensis</name>
    <dbReference type="NCBI Taxonomy" id="433651"/>
    <lineage>
        <taxon>Bacteria</taxon>
        <taxon>Bacillati</taxon>
        <taxon>Actinomycetota</taxon>
        <taxon>Actinomycetes</taxon>
        <taxon>Propionibacteriales</taxon>
        <taxon>Nocardioidaceae</taxon>
        <taxon>Nocardioides</taxon>
    </lineage>
</organism>
<evidence type="ECO:0000313" key="2">
    <source>
        <dbReference type="Proteomes" id="UP001501771"/>
    </source>
</evidence>
<dbReference type="Proteomes" id="UP001501771">
    <property type="component" value="Unassembled WGS sequence"/>
</dbReference>
<sequence length="290" mass="32665">MLEGRRFVRVFPGVWRHVDHELTEPDWVEAARLALPDSAHLTGLSRLRQLGLDFGSQWPLRFVVEGDHHAAIEGVFLHRTRKLAPTDDVGVTPAAAFISYAARARVIDLIKIGDWLLHHGHITVEEVRALALSAPWREGAHEAVWILDHLDARARSLKESETRSVLEFSGLQPPDVNTSVPVGENVTVIGDLVYRRWRTVVEYEGSQHQEEREQYVADLDRYALMRGAQITYVQVTHEKLAHARTLVGEVFRALVANGYDGPPPEFGEQWRLLFAPVSAAVGPRNHRAVN</sequence>
<proteinExistence type="predicted"/>
<accession>A0ABN2ZY47</accession>
<dbReference type="EMBL" id="BAAAQR010000009">
    <property type="protein sequence ID" value="GAA2149956.1"/>
    <property type="molecule type" value="Genomic_DNA"/>
</dbReference>